<feature type="transmembrane region" description="Helical" evidence="13">
    <location>
        <begin position="129"/>
        <end position="154"/>
    </location>
</feature>
<feature type="domain" description="MotA/TolQ/ExbB proton channel" evidence="14">
    <location>
        <begin position="100"/>
        <end position="204"/>
    </location>
</feature>
<evidence type="ECO:0000256" key="5">
    <source>
        <dbReference type="ARBA" id="ARBA00022475"/>
    </source>
</evidence>
<feature type="transmembrane region" description="Helical" evidence="13">
    <location>
        <begin position="174"/>
        <end position="195"/>
    </location>
</feature>
<proteinExistence type="inferred from homology"/>
<keyword evidence="9 13" id="KW-1133">Transmembrane helix</keyword>
<evidence type="ECO:0000256" key="7">
    <source>
        <dbReference type="ARBA" id="ARBA00022692"/>
    </source>
</evidence>
<dbReference type="Proteomes" id="UP000217999">
    <property type="component" value="Unassembled WGS sequence"/>
</dbReference>
<reference evidence="15 16" key="1">
    <citation type="submission" date="2017-08" db="EMBL/GenBank/DDBJ databases">
        <title>WGS of Clinical strains of the CDC Group NO-1 linked to zoonotic infections in humans.</title>
        <authorList>
            <person name="Bernier A.-M."/>
            <person name="Bernard K."/>
        </authorList>
    </citation>
    <scope>NUCLEOTIDE SEQUENCE [LARGE SCALE GENOMIC DNA]</scope>
    <source>
        <strain evidence="15 16">NML03-0146</strain>
    </source>
</reference>
<evidence type="ECO:0000313" key="15">
    <source>
        <dbReference type="EMBL" id="PAT33642.1"/>
    </source>
</evidence>
<accession>A0A2A2A796</accession>
<comment type="function">
    <text evidence="11">Involved in the TonB-dependent energy-dependent transport of various receptor-bound substrates. Protects ExbD from proteolytic degradation and functionally stabilizes TonB.</text>
</comment>
<evidence type="ECO:0000256" key="8">
    <source>
        <dbReference type="ARBA" id="ARBA00022927"/>
    </source>
</evidence>
<comment type="subunit">
    <text evidence="2">The accessory proteins ExbB and ExbD seem to form a complex with TonB.</text>
</comment>
<dbReference type="Pfam" id="PF01618">
    <property type="entry name" value="MotA_ExbB"/>
    <property type="match status" value="1"/>
</dbReference>
<comment type="subcellular location">
    <subcellularLocation>
        <location evidence="1">Cell inner membrane</location>
        <topology evidence="1">Multi-pass membrane protein</topology>
    </subcellularLocation>
    <subcellularLocation>
        <location evidence="12">Membrane</location>
        <topology evidence="12">Multi-pass membrane protein</topology>
    </subcellularLocation>
</comment>
<evidence type="ECO:0000256" key="1">
    <source>
        <dbReference type="ARBA" id="ARBA00004429"/>
    </source>
</evidence>
<evidence type="ECO:0000313" key="16">
    <source>
        <dbReference type="Proteomes" id="UP000217999"/>
    </source>
</evidence>
<evidence type="ECO:0000256" key="2">
    <source>
        <dbReference type="ARBA" id="ARBA00011471"/>
    </source>
</evidence>
<dbReference type="InterPro" id="IPR002898">
    <property type="entry name" value="MotA_ExbB_proton_chnl"/>
</dbReference>
<feature type="transmembrane region" description="Helical" evidence="13">
    <location>
        <begin position="20"/>
        <end position="41"/>
    </location>
</feature>
<evidence type="ECO:0000256" key="12">
    <source>
        <dbReference type="RuleBase" id="RU004057"/>
    </source>
</evidence>
<dbReference type="PANTHER" id="PTHR30625">
    <property type="entry name" value="PROTEIN TOLQ"/>
    <property type="match status" value="1"/>
</dbReference>
<comment type="similarity">
    <text evidence="12">Belongs to the exbB/tolQ family.</text>
</comment>
<dbReference type="AlphaFoldDB" id="A0A2A2A796"/>
<evidence type="ECO:0000256" key="4">
    <source>
        <dbReference type="ARBA" id="ARBA00022448"/>
    </source>
</evidence>
<evidence type="ECO:0000256" key="11">
    <source>
        <dbReference type="ARBA" id="ARBA00024816"/>
    </source>
</evidence>
<dbReference type="GO" id="GO:0017038">
    <property type="term" value="P:protein import"/>
    <property type="evidence" value="ECO:0007669"/>
    <property type="project" value="TreeGrafter"/>
</dbReference>
<evidence type="ECO:0000256" key="13">
    <source>
        <dbReference type="SAM" id="Phobius"/>
    </source>
</evidence>
<keyword evidence="6" id="KW-0997">Cell inner membrane</keyword>
<dbReference type="EMBL" id="NSJF01000007">
    <property type="protein sequence ID" value="PAT33642.1"/>
    <property type="molecule type" value="Genomic_DNA"/>
</dbReference>
<evidence type="ECO:0000256" key="9">
    <source>
        <dbReference type="ARBA" id="ARBA00022989"/>
    </source>
</evidence>
<keyword evidence="5" id="KW-1003">Cell membrane</keyword>
<sequence length="239" mass="25571">MGSEFGLVSAWNQADAVGRSVAVLLLLMSVATWVVILVKGLGLMRYKRMVKASKDFWHSESLDVGIQKLGNQADNPFLLLTLEGRDAVNHHRNTQAHLHDSLDISDWVTRNLRYCIEGFTARLQAGLSILATVGSIAPFVGLFGTVWGIIHALLAIGTSGQATMDTVAGPIGEALVMTAAGLAVAIPAVIGYNALVRGNKSLLLHVNGFAHDLHAFYVTGARVAHGNESAKVLQLKRRG</sequence>
<keyword evidence="10 13" id="KW-0472">Membrane</keyword>
<evidence type="ECO:0000259" key="14">
    <source>
        <dbReference type="Pfam" id="PF01618"/>
    </source>
</evidence>
<organism evidence="15 16">
    <name type="scientific">Vandammella animalimorsus</name>
    <dbReference type="NCBI Taxonomy" id="2029117"/>
    <lineage>
        <taxon>Bacteria</taxon>
        <taxon>Pseudomonadati</taxon>
        <taxon>Pseudomonadota</taxon>
        <taxon>Betaproteobacteria</taxon>
        <taxon>Burkholderiales</taxon>
        <taxon>Comamonadaceae</taxon>
        <taxon>Vandammella</taxon>
    </lineage>
</organism>
<evidence type="ECO:0000256" key="10">
    <source>
        <dbReference type="ARBA" id="ARBA00023136"/>
    </source>
</evidence>
<dbReference type="InterPro" id="IPR050790">
    <property type="entry name" value="ExbB/TolQ_transport"/>
</dbReference>
<keyword evidence="4 12" id="KW-0813">Transport</keyword>
<comment type="caution">
    <text evidence="15">The sequence shown here is derived from an EMBL/GenBank/DDBJ whole genome shotgun (WGS) entry which is preliminary data.</text>
</comment>
<protein>
    <recommendedName>
        <fullName evidence="3">Biopolymer transport protein ExbB</fullName>
    </recommendedName>
</protein>
<dbReference type="RefSeq" id="WP_095550541.1">
    <property type="nucleotide sequence ID" value="NZ_NSJF01000007.1"/>
</dbReference>
<evidence type="ECO:0000256" key="6">
    <source>
        <dbReference type="ARBA" id="ARBA00022519"/>
    </source>
</evidence>
<gene>
    <name evidence="15" type="ORF">CK620_12270</name>
</gene>
<dbReference type="GO" id="GO:0005886">
    <property type="term" value="C:plasma membrane"/>
    <property type="evidence" value="ECO:0007669"/>
    <property type="project" value="UniProtKB-SubCell"/>
</dbReference>
<keyword evidence="8 12" id="KW-0653">Protein transport</keyword>
<name>A0A2A2A796_9BURK</name>
<keyword evidence="7 13" id="KW-0812">Transmembrane</keyword>
<dbReference type="PANTHER" id="PTHR30625:SF14">
    <property type="entry name" value="BIOPOLYMER TRANSPORT PROTEIN EXBB"/>
    <property type="match status" value="1"/>
</dbReference>
<evidence type="ECO:0000256" key="3">
    <source>
        <dbReference type="ARBA" id="ARBA00022093"/>
    </source>
</evidence>